<protein>
    <submittedName>
        <fullName evidence="1">Uncharacterized protein</fullName>
    </submittedName>
</protein>
<reference evidence="1 2" key="1">
    <citation type="journal article" date="2019" name="G3 (Bethesda)">
        <title>Sequencing of a Wild Apple (Malus baccata) Genome Unravels the Differences Between Cultivated and Wild Apple Species Regarding Disease Resistance and Cold Tolerance.</title>
        <authorList>
            <person name="Chen X."/>
        </authorList>
    </citation>
    <scope>NUCLEOTIDE SEQUENCE [LARGE SCALE GENOMIC DNA]</scope>
    <source>
        <strain evidence="2">cv. Shandingzi</strain>
        <tissue evidence="1">Leaves</tissue>
    </source>
</reference>
<organism evidence="1 2">
    <name type="scientific">Malus baccata</name>
    <name type="common">Siberian crab apple</name>
    <name type="synonym">Pyrus baccata</name>
    <dbReference type="NCBI Taxonomy" id="106549"/>
    <lineage>
        <taxon>Eukaryota</taxon>
        <taxon>Viridiplantae</taxon>
        <taxon>Streptophyta</taxon>
        <taxon>Embryophyta</taxon>
        <taxon>Tracheophyta</taxon>
        <taxon>Spermatophyta</taxon>
        <taxon>Magnoliopsida</taxon>
        <taxon>eudicotyledons</taxon>
        <taxon>Gunneridae</taxon>
        <taxon>Pentapetalae</taxon>
        <taxon>rosids</taxon>
        <taxon>fabids</taxon>
        <taxon>Rosales</taxon>
        <taxon>Rosaceae</taxon>
        <taxon>Amygdaloideae</taxon>
        <taxon>Maleae</taxon>
        <taxon>Malus</taxon>
    </lineage>
</organism>
<dbReference type="Proteomes" id="UP000315295">
    <property type="component" value="Unassembled WGS sequence"/>
</dbReference>
<proteinExistence type="predicted"/>
<keyword evidence="2" id="KW-1185">Reference proteome</keyword>
<dbReference type="EMBL" id="VIEB01000854">
    <property type="protein sequence ID" value="TQD79520.1"/>
    <property type="molecule type" value="Genomic_DNA"/>
</dbReference>
<dbReference type="AlphaFoldDB" id="A0A540KZ86"/>
<evidence type="ECO:0000313" key="1">
    <source>
        <dbReference type="EMBL" id="TQD79520.1"/>
    </source>
</evidence>
<name>A0A540KZ86_MALBA</name>
<evidence type="ECO:0000313" key="2">
    <source>
        <dbReference type="Proteomes" id="UP000315295"/>
    </source>
</evidence>
<comment type="caution">
    <text evidence="1">The sequence shown here is derived from an EMBL/GenBank/DDBJ whole genome shotgun (WGS) entry which is preliminary data.</text>
</comment>
<gene>
    <name evidence="1" type="ORF">C1H46_034939</name>
</gene>
<sequence length="64" mass="7258">MTTTVPPSYFYRRRGKSLDDGASLLLTTTAPLFSMVTLGCRRWRLDDCGVETERDEIGFGLERV</sequence>
<accession>A0A540KZ86</accession>